<dbReference type="Proteomes" id="UP001239111">
    <property type="component" value="Chromosome 3"/>
</dbReference>
<keyword evidence="2" id="KW-1185">Reference proteome</keyword>
<evidence type="ECO:0000313" key="1">
    <source>
        <dbReference type="EMBL" id="KAJ8674058.1"/>
    </source>
</evidence>
<evidence type="ECO:0000313" key="2">
    <source>
        <dbReference type="Proteomes" id="UP001239111"/>
    </source>
</evidence>
<protein>
    <submittedName>
        <fullName evidence="1">Uncharacterized protein</fullName>
    </submittedName>
</protein>
<proteinExistence type="predicted"/>
<accession>A0ACC2NT83</accession>
<reference evidence="1" key="1">
    <citation type="submission" date="2023-04" db="EMBL/GenBank/DDBJ databases">
        <title>A chromosome-level genome assembly of the parasitoid wasp Eretmocerus hayati.</title>
        <authorList>
            <person name="Zhong Y."/>
            <person name="Liu S."/>
            <person name="Liu Y."/>
        </authorList>
    </citation>
    <scope>NUCLEOTIDE SEQUENCE</scope>
    <source>
        <strain evidence="1">ZJU_SS_LIU_2023</strain>
    </source>
</reference>
<gene>
    <name evidence="1" type="ORF">QAD02_005320</name>
</gene>
<organism evidence="1 2">
    <name type="scientific">Eretmocerus hayati</name>
    <dbReference type="NCBI Taxonomy" id="131215"/>
    <lineage>
        <taxon>Eukaryota</taxon>
        <taxon>Metazoa</taxon>
        <taxon>Ecdysozoa</taxon>
        <taxon>Arthropoda</taxon>
        <taxon>Hexapoda</taxon>
        <taxon>Insecta</taxon>
        <taxon>Pterygota</taxon>
        <taxon>Neoptera</taxon>
        <taxon>Endopterygota</taxon>
        <taxon>Hymenoptera</taxon>
        <taxon>Apocrita</taxon>
        <taxon>Proctotrupomorpha</taxon>
        <taxon>Chalcidoidea</taxon>
        <taxon>Aphelinidae</taxon>
        <taxon>Aphelininae</taxon>
        <taxon>Eretmocerus</taxon>
    </lineage>
</organism>
<name>A0ACC2NT83_9HYME</name>
<comment type="caution">
    <text evidence="1">The sequence shown here is derived from an EMBL/GenBank/DDBJ whole genome shotgun (WGS) entry which is preliminary data.</text>
</comment>
<sequence>MKITKPEKMYNVIKAEQSLKGFSFKELVDKISRIYEMKDTKGFRRKVETALRRGISYGILVKNKNRYRFDPEENLLNSLNRPRRRGKKLNISRRTGKHNAKISKCKMSSRPNRKQQQQSKNDSQQPHRTPPTVPRPTVPPPPNFSPRPRNLLTEPFTKVVKPRDKKN</sequence>
<dbReference type="EMBL" id="CM056743">
    <property type="protein sequence ID" value="KAJ8674058.1"/>
    <property type="molecule type" value="Genomic_DNA"/>
</dbReference>